<dbReference type="GO" id="GO:0007165">
    <property type="term" value="P:signal transduction"/>
    <property type="evidence" value="ECO:0007669"/>
    <property type="project" value="InterPro"/>
</dbReference>
<dbReference type="PANTHER" id="PTHR32089">
    <property type="entry name" value="METHYL-ACCEPTING CHEMOTAXIS PROTEIN MCPB"/>
    <property type="match status" value="1"/>
</dbReference>
<dbReference type="PANTHER" id="PTHR32089:SF112">
    <property type="entry name" value="LYSOZYME-LIKE PROTEIN-RELATED"/>
    <property type="match status" value="1"/>
</dbReference>
<evidence type="ECO:0000259" key="3">
    <source>
        <dbReference type="PROSITE" id="PS50885"/>
    </source>
</evidence>
<feature type="transmembrane region" description="Helical" evidence="2">
    <location>
        <begin position="207"/>
        <end position="227"/>
    </location>
</feature>
<dbReference type="EMBL" id="JAHESE010000041">
    <property type="protein sequence ID" value="MBT1711790.1"/>
    <property type="molecule type" value="Genomic_DNA"/>
</dbReference>
<dbReference type="PROSITE" id="PS50885">
    <property type="entry name" value="HAMP"/>
    <property type="match status" value="1"/>
</dbReference>
<feature type="region of interest" description="Disordered" evidence="1">
    <location>
        <begin position="401"/>
        <end position="438"/>
    </location>
</feature>
<accession>A0AAP2E309</accession>
<dbReference type="InterPro" id="IPR003660">
    <property type="entry name" value="HAMP_dom"/>
</dbReference>
<name>A0AAP2E309_9BACT</name>
<evidence type="ECO:0000313" key="5">
    <source>
        <dbReference type="Proteomes" id="UP001319080"/>
    </source>
</evidence>
<keyword evidence="2" id="KW-0812">Transmembrane</keyword>
<dbReference type="SUPFAM" id="SSF158472">
    <property type="entry name" value="HAMP domain-like"/>
    <property type="match status" value="1"/>
</dbReference>
<evidence type="ECO:0000256" key="1">
    <source>
        <dbReference type="SAM" id="MobiDB-lite"/>
    </source>
</evidence>
<organism evidence="4 5">
    <name type="scientific">Dawidia cretensis</name>
    <dbReference type="NCBI Taxonomy" id="2782350"/>
    <lineage>
        <taxon>Bacteria</taxon>
        <taxon>Pseudomonadati</taxon>
        <taxon>Bacteroidota</taxon>
        <taxon>Cytophagia</taxon>
        <taxon>Cytophagales</taxon>
        <taxon>Chryseotaleaceae</taxon>
        <taxon>Dawidia</taxon>
    </lineage>
</organism>
<sequence length="438" mass="49094">MEEKEQKKLRLRLTIGNKILGGFSILIVLFIFVVVLIFLKGNAIDSVIKSSNENYRPSQEAIKEFKLLVTRSKMLVTNWVYLQTNQEDKEALKQLQKTDYPAVYDKLSKLMPLWEAEEQRRAMDTVFLKFDTLINIQKESIMAPLQSFENYEDPITKLLAEDVIESQIIPRTSDLIRRLDHLDKQQALITAASNDEVIDSIASLKTFTVVLGVGIILIAIVSAIFLMRAITRPVNFLKNVVVKLGRGELVEDKQANVSNDEIGEMAVAMDNLVTGLKSTSLFAENIGNGNYQMEFQPLSEHDVLGNALINMRDNLAKVAEDDKKRNWATEGQAKFGEILRTNNTDLNKLADEIIGNLVKYLKANQGALYIVDDAAADEETTMSMKACYAWDKKKYLNHKIHRGEGRAGPARPPGAPRYIEGRPQAQINNSPGPPTLGG</sequence>
<dbReference type="CDD" id="cd06225">
    <property type="entry name" value="HAMP"/>
    <property type="match status" value="1"/>
</dbReference>
<keyword evidence="5" id="KW-1185">Reference proteome</keyword>
<feature type="transmembrane region" description="Helical" evidence="2">
    <location>
        <begin position="20"/>
        <end position="39"/>
    </location>
</feature>
<reference evidence="4 5" key="1">
    <citation type="submission" date="2021-05" db="EMBL/GenBank/DDBJ databases">
        <title>A Polyphasic approach of four new species of the genus Ohtaekwangia: Ohtaekwangia histidinii sp. nov., Ohtaekwangia cretensis sp. nov., Ohtaekwangia indiensis sp. nov., Ohtaekwangia reichenbachii sp. nov. from diverse environment.</title>
        <authorList>
            <person name="Octaviana S."/>
        </authorList>
    </citation>
    <scope>NUCLEOTIDE SEQUENCE [LARGE SCALE GENOMIC DNA]</scope>
    <source>
        <strain evidence="4 5">PWU5</strain>
    </source>
</reference>
<dbReference type="Pfam" id="PF00672">
    <property type="entry name" value="HAMP"/>
    <property type="match status" value="1"/>
</dbReference>
<evidence type="ECO:0000313" key="4">
    <source>
        <dbReference type="EMBL" id="MBT1711790.1"/>
    </source>
</evidence>
<protein>
    <submittedName>
        <fullName evidence="4">Methyl-accepting chemotaxis protein</fullName>
    </submittedName>
</protein>
<dbReference type="RefSeq" id="WP_254087361.1">
    <property type="nucleotide sequence ID" value="NZ_JAHESE010000041.1"/>
</dbReference>
<comment type="caution">
    <text evidence="4">The sequence shown here is derived from an EMBL/GenBank/DDBJ whole genome shotgun (WGS) entry which is preliminary data.</text>
</comment>
<gene>
    <name evidence="4" type="ORF">KK062_26350</name>
</gene>
<dbReference type="Proteomes" id="UP001319080">
    <property type="component" value="Unassembled WGS sequence"/>
</dbReference>
<feature type="domain" description="HAMP" evidence="3">
    <location>
        <begin position="228"/>
        <end position="281"/>
    </location>
</feature>
<proteinExistence type="predicted"/>
<keyword evidence="2" id="KW-1133">Transmembrane helix</keyword>
<dbReference type="AlphaFoldDB" id="A0AAP2E309"/>
<dbReference type="Gene3D" id="6.10.340.10">
    <property type="match status" value="1"/>
</dbReference>
<dbReference type="GO" id="GO:0016020">
    <property type="term" value="C:membrane"/>
    <property type="evidence" value="ECO:0007669"/>
    <property type="project" value="InterPro"/>
</dbReference>
<evidence type="ECO:0000256" key="2">
    <source>
        <dbReference type="SAM" id="Phobius"/>
    </source>
</evidence>
<keyword evidence="2" id="KW-0472">Membrane</keyword>